<dbReference type="InterPro" id="IPR000182">
    <property type="entry name" value="GNAT_dom"/>
</dbReference>
<keyword evidence="2" id="KW-0808">Transferase</keyword>
<feature type="domain" description="N-acetyltransferase" evidence="1">
    <location>
        <begin position="1"/>
        <end position="160"/>
    </location>
</feature>
<evidence type="ECO:0000259" key="1">
    <source>
        <dbReference type="PROSITE" id="PS51186"/>
    </source>
</evidence>
<dbReference type="Proteomes" id="UP000515947">
    <property type="component" value="Chromosome"/>
</dbReference>
<dbReference type="Gene3D" id="3.40.630.30">
    <property type="match status" value="1"/>
</dbReference>
<keyword evidence="3" id="KW-1185">Reference proteome</keyword>
<reference evidence="2 3" key="1">
    <citation type="submission" date="2020-08" db="EMBL/GenBank/DDBJ databases">
        <title>Genome sequence of Nocardioides mesophilus KACC 16243T.</title>
        <authorList>
            <person name="Hyun D.-W."/>
            <person name="Bae J.-W."/>
        </authorList>
    </citation>
    <scope>NUCLEOTIDE SEQUENCE [LARGE SCALE GENOMIC DNA]</scope>
    <source>
        <strain evidence="2 3">KACC 16243</strain>
    </source>
</reference>
<dbReference type="CDD" id="cd04301">
    <property type="entry name" value="NAT_SF"/>
    <property type="match status" value="1"/>
</dbReference>
<evidence type="ECO:0000313" key="2">
    <source>
        <dbReference type="EMBL" id="QNN51447.1"/>
    </source>
</evidence>
<feature type="domain" description="N-acetyltransferase" evidence="1">
    <location>
        <begin position="180"/>
        <end position="335"/>
    </location>
</feature>
<dbReference type="SUPFAM" id="SSF55729">
    <property type="entry name" value="Acyl-CoA N-acyltransferases (Nat)"/>
    <property type="match status" value="2"/>
</dbReference>
<dbReference type="InterPro" id="IPR016181">
    <property type="entry name" value="Acyl_CoA_acyltransferase"/>
</dbReference>
<accession>A0A7G9R772</accession>
<dbReference type="AlphaFoldDB" id="A0A7G9R772"/>
<gene>
    <name evidence="2" type="ORF">H9L09_12635</name>
</gene>
<organism evidence="2 3">
    <name type="scientific">Nocardioides mesophilus</name>
    <dbReference type="NCBI Taxonomy" id="433659"/>
    <lineage>
        <taxon>Bacteria</taxon>
        <taxon>Bacillati</taxon>
        <taxon>Actinomycetota</taxon>
        <taxon>Actinomycetes</taxon>
        <taxon>Propionibacteriales</taxon>
        <taxon>Nocardioidaceae</taxon>
        <taxon>Nocardioides</taxon>
    </lineage>
</organism>
<sequence>MRILALDPADKPALRQWHRTGAAAHRHDRPDTPLWTEDEALLIVTDDDPEERMYPYLVLDEQDEAVGSGIVFVPVLDNLDKAYSSFSVVPAHRGRGAGTAALQHAEEVARAEGRGLLLVQGYFPVSADDGHPVRAFALRHGLRLANAELRRVQELPIPDERIQAWVEEAAAHHEGYELRTYVDTVPEELLPSLVDLHNQLAVDAPTGEIDFEAGQMTVEIFRSQVERRLASGRRALVSVAVHDGATVAHSTLSVPPKGEELPHVSQWGTYVDRRHRGHRLGLAVKAANLRALQREFPERTLVHTTNSPQNGPMVSINEQMGFRPVEVMGEFLLDL</sequence>
<dbReference type="RefSeq" id="WP_187577283.1">
    <property type="nucleotide sequence ID" value="NZ_CP060713.1"/>
</dbReference>
<evidence type="ECO:0000313" key="3">
    <source>
        <dbReference type="Proteomes" id="UP000515947"/>
    </source>
</evidence>
<dbReference type="KEGG" id="nmes:H9L09_12635"/>
<proteinExistence type="predicted"/>
<dbReference type="EMBL" id="CP060713">
    <property type="protein sequence ID" value="QNN51447.1"/>
    <property type="molecule type" value="Genomic_DNA"/>
</dbReference>
<name>A0A7G9R772_9ACTN</name>
<dbReference type="PROSITE" id="PS51186">
    <property type="entry name" value="GNAT"/>
    <property type="match status" value="2"/>
</dbReference>
<dbReference type="Pfam" id="PF00583">
    <property type="entry name" value="Acetyltransf_1"/>
    <property type="match status" value="1"/>
</dbReference>
<dbReference type="GO" id="GO:0016747">
    <property type="term" value="F:acyltransferase activity, transferring groups other than amino-acyl groups"/>
    <property type="evidence" value="ECO:0007669"/>
    <property type="project" value="InterPro"/>
</dbReference>
<protein>
    <submittedName>
        <fullName evidence="2">GNAT family N-acetyltransferase</fullName>
    </submittedName>
</protein>